<gene>
    <name evidence="1" type="ORF">BT96DRAFT_342113</name>
</gene>
<dbReference type="AlphaFoldDB" id="A0A6A4GZH5"/>
<organism evidence="1 2">
    <name type="scientific">Gymnopus androsaceus JB14</name>
    <dbReference type="NCBI Taxonomy" id="1447944"/>
    <lineage>
        <taxon>Eukaryota</taxon>
        <taxon>Fungi</taxon>
        <taxon>Dikarya</taxon>
        <taxon>Basidiomycota</taxon>
        <taxon>Agaricomycotina</taxon>
        <taxon>Agaricomycetes</taxon>
        <taxon>Agaricomycetidae</taxon>
        <taxon>Agaricales</taxon>
        <taxon>Marasmiineae</taxon>
        <taxon>Omphalotaceae</taxon>
        <taxon>Gymnopus</taxon>
    </lineage>
</organism>
<name>A0A6A4GZH5_9AGAR</name>
<keyword evidence="2" id="KW-1185">Reference proteome</keyword>
<evidence type="ECO:0000313" key="1">
    <source>
        <dbReference type="EMBL" id="KAE9390514.1"/>
    </source>
</evidence>
<dbReference type="EMBL" id="ML769655">
    <property type="protein sequence ID" value="KAE9390514.1"/>
    <property type="molecule type" value="Genomic_DNA"/>
</dbReference>
<protein>
    <submittedName>
        <fullName evidence="1">Uncharacterized protein</fullName>
    </submittedName>
</protein>
<proteinExistence type="predicted"/>
<accession>A0A6A4GZH5</accession>
<sequence>MQLNADIIYLICEKLDPAEADRFDVRIMRMTLVSLGLTNKICLEPALDVLWRDL</sequence>
<evidence type="ECO:0000313" key="2">
    <source>
        <dbReference type="Proteomes" id="UP000799118"/>
    </source>
</evidence>
<dbReference type="Proteomes" id="UP000799118">
    <property type="component" value="Unassembled WGS sequence"/>
</dbReference>
<reference evidence="1" key="1">
    <citation type="journal article" date="2019" name="Environ. Microbiol.">
        <title>Fungal ecological strategies reflected in gene transcription - a case study of two litter decomposers.</title>
        <authorList>
            <person name="Barbi F."/>
            <person name="Kohler A."/>
            <person name="Barry K."/>
            <person name="Baskaran P."/>
            <person name="Daum C."/>
            <person name="Fauchery L."/>
            <person name="Ihrmark K."/>
            <person name="Kuo A."/>
            <person name="LaButti K."/>
            <person name="Lipzen A."/>
            <person name="Morin E."/>
            <person name="Grigoriev I.V."/>
            <person name="Henrissat B."/>
            <person name="Lindahl B."/>
            <person name="Martin F."/>
        </authorList>
    </citation>
    <scope>NUCLEOTIDE SEQUENCE</scope>
    <source>
        <strain evidence="1">JB14</strain>
    </source>
</reference>